<evidence type="ECO:0000256" key="1">
    <source>
        <dbReference type="ARBA" id="ARBA00022729"/>
    </source>
</evidence>
<keyword evidence="2" id="KW-0472">Membrane</keyword>
<evidence type="ECO:0000256" key="2">
    <source>
        <dbReference type="SAM" id="Phobius"/>
    </source>
</evidence>
<keyword evidence="2" id="KW-1133">Transmembrane helix</keyword>
<proteinExistence type="predicted"/>
<dbReference type="InterPro" id="IPR050811">
    <property type="entry name" value="Phosphate_ABC_transporter"/>
</dbReference>
<organism evidence="4 5">
    <name type="scientific">Actinomadura vinacea</name>
    <dbReference type="NCBI Taxonomy" id="115336"/>
    <lineage>
        <taxon>Bacteria</taxon>
        <taxon>Bacillati</taxon>
        <taxon>Actinomycetota</taxon>
        <taxon>Actinomycetes</taxon>
        <taxon>Streptosporangiales</taxon>
        <taxon>Thermomonosporaceae</taxon>
        <taxon>Actinomadura</taxon>
    </lineage>
</organism>
<keyword evidence="5" id="KW-1185">Reference proteome</keyword>
<evidence type="ECO:0000313" key="5">
    <source>
        <dbReference type="Proteomes" id="UP001501231"/>
    </source>
</evidence>
<dbReference type="PANTHER" id="PTHR30570:SF1">
    <property type="entry name" value="PHOSPHATE-BINDING PROTEIN PSTS"/>
    <property type="match status" value="1"/>
</dbReference>
<reference evidence="5" key="1">
    <citation type="journal article" date="2019" name="Int. J. Syst. Evol. Microbiol.">
        <title>The Global Catalogue of Microorganisms (GCM) 10K type strain sequencing project: providing services to taxonomists for standard genome sequencing and annotation.</title>
        <authorList>
            <consortium name="The Broad Institute Genomics Platform"/>
            <consortium name="The Broad Institute Genome Sequencing Center for Infectious Disease"/>
            <person name="Wu L."/>
            <person name="Ma J."/>
        </authorList>
    </citation>
    <scope>NUCLEOTIDE SEQUENCE [LARGE SCALE GENOMIC DNA]</scope>
    <source>
        <strain evidence="5">JCM 3325</strain>
    </source>
</reference>
<dbReference type="EMBL" id="BAAARW010000001">
    <property type="protein sequence ID" value="GAA2398401.1"/>
    <property type="molecule type" value="Genomic_DNA"/>
</dbReference>
<dbReference type="PANTHER" id="PTHR30570">
    <property type="entry name" value="PERIPLASMIC PHOSPHATE BINDING COMPONENT OF PHOSPHATE ABC TRANSPORTER"/>
    <property type="match status" value="1"/>
</dbReference>
<gene>
    <name evidence="4" type="ORF">GCM10010191_01400</name>
</gene>
<sequence length="384" mass="41548">MLSYLVPPDDQNGLEHDGDTIRLPGVPLNPDQHFKLLVWLSDGPVDSKKIRVSGGIQDGRVAPTRSITIDEKPPLFSRFAVGTTALLAVSLLLLSGIIVFWRPVPIGCARGKLQVVGSTAFAPTVRKIAQRYMADCSGSEIILNAGGSNKVDWDAVRATQTSPPILALSDGPNPASVTDVKADRVAIVAFSLVVNNSVTLTDLTIDQIRRIYRAEVTNWKELGGPGIPIRLVSRDADSGTRELLRQRILGGLGEPSFTSRDCENTNSAQDKIVRCELGDTDQVLRTVARVEGAIGYSELRAATTYKGGLHTLKIDGQPPSVQTIGADTYRFTEIEYAYTNGKAAPDSLTSSFLNYMIRGHGQDLLESFGHVPCYAPEGMKRCQS</sequence>
<dbReference type="Pfam" id="PF12849">
    <property type="entry name" value="PBP_like_2"/>
    <property type="match status" value="1"/>
</dbReference>
<dbReference type="SUPFAM" id="SSF53850">
    <property type="entry name" value="Periplasmic binding protein-like II"/>
    <property type="match status" value="1"/>
</dbReference>
<keyword evidence="1" id="KW-0732">Signal</keyword>
<protein>
    <recommendedName>
        <fullName evidence="3">PBP domain-containing protein</fullName>
    </recommendedName>
</protein>
<accession>A0ABP5VAZ6</accession>
<keyword evidence="2" id="KW-0812">Transmembrane</keyword>
<feature type="transmembrane region" description="Helical" evidence="2">
    <location>
        <begin position="75"/>
        <end position="101"/>
    </location>
</feature>
<feature type="domain" description="PBP" evidence="3">
    <location>
        <begin position="108"/>
        <end position="357"/>
    </location>
</feature>
<evidence type="ECO:0000313" key="4">
    <source>
        <dbReference type="EMBL" id="GAA2398401.1"/>
    </source>
</evidence>
<dbReference type="Gene3D" id="3.40.190.10">
    <property type="entry name" value="Periplasmic binding protein-like II"/>
    <property type="match status" value="2"/>
</dbReference>
<comment type="caution">
    <text evidence="4">The sequence shown here is derived from an EMBL/GenBank/DDBJ whole genome shotgun (WGS) entry which is preliminary data.</text>
</comment>
<dbReference type="Proteomes" id="UP001501231">
    <property type="component" value="Unassembled WGS sequence"/>
</dbReference>
<name>A0ABP5VAZ6_9ACTN</name>
<evidence type="ECO:0000259" key="3">
    <source>
        <dbReference type="Pfam" id="PF12849"/>
    </source>
</evidence>
<dbReference type="InterPro" id="IPR024370">
    <property type="entry name" value="PBP_domain"/>
</dbReference>